<evidence type="ECO:0000256" key="1">
    <source>
        <dbReference type="ARBA" id="ARBA00001946"/>
    </source>
</evidence>
<protein>
    <recommendedName>
        <fullName evidence="3">Nudix hydrolase domain-containing protein</fullName>
    </recommendedName>
</protein>
<reference evidence="4 5" key="1">
    <citation type="journal article" date="2016" name="Nat. Commun.">
        <title>Thousands of microbial genomes shed light on interconnected biogeochemical processes in an aquifer system.</title>
        <authorList>
            <person name="Anantharaman K."/>
            <person name="Brown C.T."/>
            <person name="Hug L.A."/>
            <person name="Sharon I."/>
            <person name="Castelle C.J."/>
            <person name="Probst A.J."/>
            <person name="Thomas B.C."/>
            <person name="Singh A."/>
            <person name="Wilkins M.J."/>
            <person name="Karaoz U."/>
            <person name="Brodie E.L."/>
            <person name="Williams K.H."/>
            <person name="Hubbard S.S."/>
            <person name="Banfield J.F."/>
        </authorList>
    </citation>
    <scope>NUCLEOTIDE SEQUENCE [LARGE SCALE GENOMIC DNA]</scope>
</reference>
<dbReference type="Gene3D" id="3.90.79.10">
    <property type="entry name" value="Nucleoside Triphosphate Pyrophosphohydrolase"/>
    <property type="match status" value="1"/>
</dbReference>
<proteinExistence type="predicted"/>
<sequence>MHTHIELIARGVIIHGGKILLCKGKTKANFFFPGGHVEFGEDSAVALKRELKEEIDAGVTSARFIGVWENQFIQEGIQKHEVNILFEARLASPDIKNMEDHIETVWVPLTEFKKARVLPVSLKERVTQWMEDGQTFFGSGKDGIKS</sequence>
<dbReference type="GO" id="GO:0016787">
    <property type="term" value="F:hydrolase activity"/>
    <property type="evidence" value="ECO:0007669"/>
    <property type="project" value="UniProtKB-KW"/>
</dbReference>
<evidence type="ECO:0000313" key="4">
    <source>
        <dbReference type="EMBL" id="OGZ56841.1"/>
    </source>
</evidence>
<evidence type="ECO:0000313" key="5">
    <source>
        <dbReference type="Proteomes" id="UP000178186"/>
    </source>
</evidence>
<feature type="domain" description="Nudix hydrolase" evidence="3">
    <location>
        <begin position="1"/>
        <end position="132"/>
    </location>
</feature>
<dbReference type="PROSITE" id="PS51462">
    <property type="entry name" value="NUDIX"/>
    <property type="match status" value="1"/>
</dbReference>
<comment type="cofactor">
    <cofactor evidence="1">
        <name>Mg(2+)</name>
        <dbReference type="ChEBI" id="CHEBI:18420"/>
    </cofactor>
</comment>
<evidence type="ECO:0000259" key="3">
    <source>
        <dbReference type="PROSITE" id="PS51462"/>
    </source>
</evidence>
<organism evidence="4 5">
    <name type="scientific">Candidatus Ryanbacteria bacterium RIFCSPLOWO2_02_FULL_45_11c</name>
    <dbReference type="NCBI Taxonomy" id="1802128"/>
    <lineage>
        <taxon>Bacteria</taxon>
        <taxon>Candidatus Ryaniibacteriota</taxon>
    </lineage>
</organism>
<dbReference type="CDD" id="cd04688">
    <property type="entry name" value="NUDIX_Hydrolase"/>
    <property type="match status" value="1"/>
</dbReference>
<dbReference type="InterPro" id="IPR000086">
    <property type="entry name" value="NUDIX_hydrolase_dom"/>
</dbReference>
<dbReference type="STRING" id="1802128.A3H64_02490"/>
<dbReference type="InterPro" id="IPR015797">
    <property type="entry name" value="NUDIX_hydrolase-like_dom_sf"/>
</dbReference>
<dbReference type="Proteomes" id="UP000178186">
    <property type="component" value="Unassembled WGS sequence"/>
</dbReference>
<evidence type="ECO:0000256" key="2">
    <source>
        <dbReference type="ARBA" id="ARBA00022801"/>
    </source>
</evidence>
<gene>
    <name evidence="4" type="ORF">A3H64_02490</name>
</gene>
<dbReference type="AlphaFoldDB" id="A0A1G2H3P1"/>
<comment type="caution">
    <text evidence="4">The sequence shown here is derived from an EMBL/GenBank/DDBJ whole genome shotgun (WGS) entry which is preliminary data.</text>
</comment>
<dbReference type="PANTHER" id="PTHR43046">
    <property type="entry name" value="GDP-MANNOSE MANNOSYL HYDROLASE"/>
    <property type="match status" value="1"/>
</dbReference>
<dbReference type="PANTHER" id="PTHR43046:SF14">
    <property type="entry name" value="MUTT_NUDIX FAMILY PROTEIN"/>
    <property type="match status" value="1"/>
</dbReference>
<name>A0A1G2H3P1_9BACT</name>
<dbReference type="SUPFAM" id="SSF55811">
    <property type="entry name" value="Nudix"/>
    <property type="match status" value="1"/>
</dbReference>
<dbReference type="Pfam" id="PF00293">
    <property type="entry name" value="NUDIX"/>
    <property type="match status" value="1"/>
</dbReference>
<dbReference type="EMBL" id="MHNY01000002">
    <property type="protein sequence ID" value="OGZ56841.1"/>
    <property type="molecule type" value="Genomic_DNA"/>
</dbReference>
<keyword evidence="2" id="KW-0378">Hydrolase</keyword>
<accession>A0A1G2H3P1</accession>